<dbReference type="AlphaFoldDB" id="A0AAD8RHW2"/>
<comment type="pathway">
    <text evidence="1">Protein modification; protein ubiquitination.</text>
</comment>
<dbReference type="SMART" id="SM00225">
    <property type="entry name" value="BTB"/>
    <property type="match status" value="1"/>
</dbReference>
<evidence type="ECO:0000313" key="4">
    <source>
        <dbReference type="EMBL" id="KAK1626173.1"/>
    </source>
</evidence>
<evidence type="ECO:0000313" key="5">
    <source>
        <dbReference type="Proteomes" id="UP001231189"/>
    </source>
</evidence>
<dbReference type="Pfam" id="PF00651">
    <property type="entry name" value="BTB"/>
    <property type="match status" value="1"/>
</dbReference>
<accession>A0AAD8RHW2</accession>
<dbReference type="PANTHER" id="PTHR26379">
    <property type="entry name" value="BTB/POZ AND MATH DOMAIN-CONTAINING PROTEIN 1"/>
    <property type="match status" value="1"/>
</dbReference>
<dbReference type="PROSITE" id="PS50097">
    <property type="entry name" value="BTB"/>
    <property type="match status" value="1"/>
</dbReference>
<dbReference type="PANTHER" id="PTHR26379:SF474">
    <property type="entry name" value="OS08G0228200 PROTEIN"/>
    <property type="match status" value="1"/>
</dbReference>
<evidence type="ECO:0000259" key="3">
    <source>
        <dbReference type="PROSITE" id="PS50097"/>
    </source>
</evidence>
<comment type="similarity">
    <text evidence="2">Belongs to the Tdpoz family.</text>
</comment>
<evidence type="ECO:0000256" key="1">
    <source>
        <dbReference type="ARBA" id="ARBA00004906"/>
    </source>
</evidence>
<proteinExistence type="inferred from homology"/>
<dbReference type="GO" id="GO:0016567">
    <property type="term" value="P:protein ubiquitination"/>
    <property type="evidence" value="ECO:0007669"/>
    <property type="project" value="InterPro"/>
</dbReference>
<sequence>MRSPVFKAELYGSTRDRKDTSRIVVDDIPPSVFRALLHFVYTDSLPPMEDGHPPGDDTKEMIQHLLAAADRYALQRLKSVCESILCKGIDTRSVITTLGLADRHNCIGLKDACIQFIVSLGKTDDVAATQGYPQLKRTCPVALVEKWEKLNGT</sequence>
<dbReference type="InterPro" id="IPR045005">
    <property type="entry name" value="BPM1-6"/>
</dbReference>
<dbReference type="Gene3D" id="1.25.40.420">
    <property type="match status" value="1"/>
</dbReference>
<name>A0AAD8RHW2_LOLMU</name>
<dbReference type="Gene3D" id="3.30.710.10">
    <property type="entry name" value="Potassium Channel Kv1.1, Chain A"/>
    <property type="match status" value="1"/>
</dbReference>
<gene>
    <name evidence="4" type="ORF">QYE76_000488</name>
</gene>
<protein>
    <recommendedName>
        <fullName evidence="3">BTB domain-containing protein</fullName>
    </recommendedName>
</protein>
<dbReference type="InterPro" id="IPR011333">
    <property type="entry name" value="SKP1/BTB/POZ_sf"/>
</dbReference>
<feature type="domain" description="BTB" evidence="3">
    <location>
        <begin position="1"/>
        <end position="49"/>
    </location>
</feature>
<dbReference type="Pfam" id="PF24570">
    <property type="entry name" value="BACK_BPM_SPOP"/>
    <property type="match status" value="1"/>
</dbReference>
<keyword evidence="5" id="KW-1185">Reference proteome</keyword>
<organism evidence="4 5">
    <name type="scientific">Lolium multiflorum</name>
    <name type="common">Italian ryegrass</name>
    <name type="synonym">Lolium perenne subsp. multiflorum</name>
    <dbReference type="NCBI Taxonomy" id="4521"/>
    <lineage>
        <taxon>Eukaryota</taxon>
        <taxon>Viridiplantae</taxon>
        <taxon>Streptophyta</taxon>
        <taxon>Embryophyta</taxon>
        <taxon>Tracheophyta</taxon>
        <taxon>Spermatophyta</taxon>
        <taxon>Magnoliopsida</taxon>
        <taxon>Liliopsida</taxon>
        <taxon>Poales</taxon>
        <taxon>Poaceae</taxon>
        <taxon>BOP clade</taxon>
        <taxon>Pooideae</taxon>
        <taxon>Poodae</taxon>
        <taxon>Poeae</taxon>
        <taxon>Poeae Chloroplast Group 2 (Poeae type)</taxon>
        <taxon>Loliodinae</taxon>
        <taxon>Loliinae</taxon>
        <taxon>Lolium</taxon>
    </lineage>
</organism>
<dbReference type="InterPro" id="IPR000210">
    <property type="entry name" value="BTB/POZ_dom"/>
</dbReference>
<reference evidence="4" key="1">
    <citation type="submission" date="2023-07" db="EMBL/GenBank/DDBJ databases">
        <title>A chromosome-level genome assembly of Lolium multiflorum.</title>
        <authorList>
            <person name="Chen Y."/>
            <person name="Copetti D."/>
            <person name="Kolliker R."/>
            <person name="Studer B."/>
        </authorList>
    </citation>
    <scope>NUCLEOTIDE SEQUENCE</scope>
    <source>
        <strain evidence="4">02402/16</strain>
        <tissue evidence="4">Leaf</tissue>
    </source>
</reference>
<dbReference type="InterPro" id="IPR056423">
    <property type="entry name" value="BACK_BPM_SPOP"/>
</dbReference>
<dbReference type="Proteomes" id="UP001231189">
    <property type="component" value="Unassembled WGS sequence"/>
</dbReference>
<dbReference type="SUPFAM" id="SSF54695">
    <property type="entry name" value="POZ domain"/>
    <property type="match status" value="1"/>
</dbReference>
<evidence type="ECO:0000256" key="2">
    <source>
        <dbReference type="ARBA" id="ARBA00010846"/>
    </source>
</evidence>
<comment type="caution">
    <text evidence="4">The sequence shown here is derived from an EMBL/GenBank/DDBJ whole genome shotgun (WGS) entry which is preliminary data.</text>
</comment>
<dbReference type="EMBL" id="JAUUTY010000005">
    <property type="protein sequence ID" value="KAK1626173.1"/>
    <property type="molecule type" value="Genomic_DNA"/>
</dbReference>